<dbReference type="PANTHER" id="PTHR16489">
    <property type="entry name" value="GH11727P"/>
    <property type="match status" value="1"/>
</dbReference>
<keyword evidence="20" id="KW-1185">Reference proteome</keyword>
<evidence type="ECO:0000256" key="5">
    <source>
        <dbReference type="ARBA" id="ARBA00022703"/>
    </source>
</evidence>
<dbReference type="AlphaFoldDB" id="A0A8C5ZBR1"/>
<feature type="compositionally biased region" description="Acidic residues" evidence="17">
    <location>
        <begin position="373"/>
        <end position="391"/>
    </location>
</feature>
<evidence type="ECO:0000256" key="3">
    <source>
        <dbReference type="ARBA" id="ARBA00010161"/>
    </source>
</evidence>
<feature type="compositionally biased region" description="Acidic residues" evidence="17">
    <location>
        <begin position="332"/>
        <end position="350"/>
    </location>
</feature>
<keyword evidence="4" id="KW-0597">Phosphoprotein</keyword>
<dbReference type="Pfam" id="PF10488">
    <property type="entry name" value="PP1c_bdg"/>
    <property type="match status" value="1"/>
</dbReference>
<feature type="domain" description="Protein phosphatase 1 regulatory subunit 15A/B C-terminal" evidence="18">
    <location>
        <begin position="561"/>
        <end position="631"/>
    </location>
</feature>
<dbReference type="Proteomes" id="UP000694407">
    <property type="component" value="Unplaced"/>
</dbReference>
<keyword evidence="7" id="KW-1000">Mitochondrion outer membrane</keyword>
<feature type="compositionally biased region" description="Basic and acidic residues" evidence="17">
    <location>
        <begin position="249"/>
        <end position="267"/>
    </location>
</feature>
<dbReference type="KEGG" id="mmma:107151271"/>
<evidence type="ECO:0000256" key="14">
    <source>
        <dbReference type="ARBA" id="ARBA00040008"/>
    </source>
</evidence>
<dbReference type="GO" id="GO:0070972">
    <property type="term" value="P:protein localization to endoplasmic reticulum"/>
    <property type="evidence" value="ECO:0007669"/>
    <property type="project" value="Ensembl"/>
</dbReference>
<dbReference type="GeneID" id="107151271"/>
<dbReference type="GO" id="GO:0005789">
    <property type="term" value="C:endoplasmic reticulum membrane"/>
    <property type="evidence" value="ECO:0007669"/>
    <property type="project" value="UniProtKB-SubCell"/>
</dbReference>
<evidence type="ECO:0000256" key="13">
    <source>
        <dbReference type="ARBA" id="ARBA00023136"/>
    </source>
</evidence>
<reference evidence="19" key="1">
    <citation type="submission" date="2025-08" db="UniProtKB">
        <authorList>
            <consortium name="Ensembl"/>
        </authorList>
    </citation>
    <scope>IDENTIFICATION</scope>
</reference>
<dbReference type="GO" id="GO:0005794">
    <property type="term" value="C:Golgi apparatus"/>
    <property type="evidence" value="ECO:0007669"/>
    <property type="project" value="Ensembl"/>
</dbReference>
<dbReference type="GO" id="GO:0008157">
    <property type="term" value="F:protein phosphatase 1 binding"/>
    <property type="evidence" value="ECO:0007669"/>
    <property type="project" value="Ensembl"/>
</dbReference>
<keyword evidence="13" id="KW-0472">Membrane</keyword>
<protein>
    <recommendedName>
        <fullName evidence="14">Protein phosphatase 1 regulatory subunit 15A</fullName>
    </recommendedName>
    <alternativeName>
        <fullName evidence="15">Growth arrest and DNA damage-inducible protein GADD34</fullName>
    </alternativeName>
</protein>
<keyword evidence="5" id="KW-0053">Apoptosis</keyword>
<dbReference type="InterPro" id="IPR019523">
    <property type="entry name" value="Prot_Pase1_reg-su15A/B_C"/>
</dbReference>
<dbReference type="CTD" id="23645"/>
<feature type="region of interest" description="Disordered" evidence="17">
    <location>
        <begin position="659"/>
        <end position="691"/>
    </location>
</feature>
<evidence type="ECO:0000256" key="6">
    <source>
        <dbReference type="ARBA" id="ARBA00022737"/>
    </source>
</evidence>
<feature type="compositionally biased region" description="Acidic residues" evidence="17">
    <location>
        <begin position="456"/>
        <end position="465"/>
    </location>
</feature>
<comment type="subcellular location">
    <subcellularLocation>
        <location evidence="1">Endoplasmic reticulum membrane</location>
        <topology evidence="1">Peripheral membrane protein</topology>
        <orientation evidence="1">Cytoplasmic side</orientation>
    </subcellularLocation>
    <subcellularLocation>
        <location evidence="2">Mitochondrion outer membrane</location>
        <topology evidence="2">Peripheral membrane protein</topology>
        <orientation evidence="2">Cytoplasmic side</orientation>
    </subcellularLocation>
</comment>
<evidence type="ECO:0000256" key="10">
    <source>
        <dbReference type="ARBA" id="ARBA00022845"/>
    </source>
</evidence>
<keyword evidence="8" id="KW-0256">Endoplasmic reticulum</keyword>
<name>A0A8C5ZBR1_MARMA</name>
<evidence type="ECO:0000256" key="15">
    <source>
        <dbReference type="ARBA" id="ARBA00042438"/>
    </source>
</evidence>
<evidence type="ECO:0000313" key="20">
    <source>
        <dbReference type="Proteomes" id="UP000694407"/>
    </source>
</evidence>
<keyword evidence="6" id="KW-0677">Repeat</keyword>
<evidence type="ECO:0000313" key="19">
    <source>
        <dbReference type="Ensembl" id="ENSMMMP00000012930.1"/>
    </source>
</evidence>
<comment type="similarity">
    <text evidence="3">Belongs to the PPP1R15 family.</text>
</comment>
<dbReference type="GO" id="GO:0006915">
    <property type="term" value="P:apoptotic process"/>
    <property type="evidence" value="ECO:0007669"/>
    <property type="project" value="UniProtKB-KW"/>
</dbReference>
<evidence type="ECO:0000256" key="8">
    <source>
        <dbReference type="ARBA" id="ARBA00022824"/>
    </source>
</evidence>
<comment type="subunit">
    <text evidence="16">Interacts with PPP1CA. Interacts with EIF2S1. Interacts with PCNA. Interacts with LYN and KMT2A/MLL1. Interacts with PPP1R1A and SMARCB1. Interacts with SMAD7. Interacts with BAG1. Interacts with NOX4.</text>
</comment>
<keyword evidence="10" id="KW-0810">Translation regulation</keyword>
<feature type="region of interest" description="Disordered" evidence="17">
    <location>
        <begin position="548"/>
        <end position="567"/>
    </location>
</feature>
<organism evidence="19 20">
    <name type="scientific">Marmota marmota marmota</name>
    <name type="common">Alpine marmot</name>
    <dbReference type="NCBI Taxonomy" id="9994"/>
    <lineage>
        <taxon>Eukaryota</taxon>
        <taxon>Metazoa</taxon>
        <taxon>Chordata</taxon>
        <taxon>Craniata</taxon>
        <taxon>Vertebrata</taxon>
        <taxon>Euteleostomi</taxon>
        <taxon>Mammalia</taxon>
        <taxon>Eutheria</taxon>
        <taxon>Euarchontoglires</taxon>
        <taxon>Glires</taxon>
        <taxon>Rodentia</taxon>
        <taxon>Sciuromorpha</taxon>
        <taxon>Sciuridae</taxon>
        <taxon>Xerinae</taxon>
        <taxon>Marmotini</taxon>
        <taxon>Marmota</taxon>
    </lineage>
</organism>
<dbReference type="GO" id="GO:0005741">
    <property type="term" value="C:mitochondrial outer membrane"/>
    <property type="evidence" value="ECO:0007669"/>
    <property type="project" value="UniProtKB-SubCell"/>
</dbReference>
<evidence type="ECO:0000256" key="17">
    <source>
        <dbReference type="SAM" id="MobiDB-lite"/>
    </source>
</evidence>
<dbReference type="GO" id="GO:0071074">
    <property type="term" value="F:eukaryotic initiation factor eIF2 binding"/>
    <property type="evidence" value="ECO:0007669"/>
    <property type="project" value="Ensembl"/>
</dbReference>
<dbReference type="GeneTree" id="ENSGT00940000154404"/>
<dbReference type="GO" id="GO:0032058">
    <property type="term" value="P:positive regulation of translational initiation in response to stress"/>
    <property type="evidence" value="ECO:0007669"/>
    <property type="project" value="Ensembl"/>
</dbReference>
<evidence type="ECO:0000256" key="1">
    <source>
        <dbReference type="ARBA" id="ARBA00004397"/>
    </source>
</evidence>
<dbReference type="GO" id="GO:0000164">
    <property type="term" value="C:protein phosphatase type 1 complex"/>
    <property type="evidence" value="ECO:0007669"/>
    <property type="project" value="Ensembl"/>
</dbReference>
<keyword evidence="12" id="KW-0496">Mitochondrion</keyword>
<dbReference type="Ensembl" id="ENSMMMT00000014767.1">
    <property type="protein sequence ID" value="ENSMMMP00000012930.1"/>
    <property type="gene ID" value="ENSMMMG00000011557.1"/>
</dbReference>
<feature type="compositionally biased region" description="Basic and acidic residues" evidence="17">
    <location>
        <begin position="120"/>
        <end position="138"/>
    </location>
</feature>
<dbReference type="PANTHER" id="PTHR16489:SF14">
    <property type="entry name" value="PROTEIN PHOSPHATASE 1 REGULATORY SUBUNIT 15A"/>
    <property type="match status" value="1"/>
</dbReference>
<proteinExistence type="inferred from homology"/>
<dbReference type="GO" id="GO:0072542">
    <property type="term" value="F:protein phosphatase activator activity"/>
    <property type="evidence" value="ECO:0007669"/>
    <property type="project" value="Ensembl"/>
</dbReference>
<accession>A0A8C5ZBR1</accession>
<evidence type="ECO:0000256" key="16">
    <source>
        <dbReference type="ARBA" id="ARBA00047011"/>
    </source>
</evidence>
<dbReference type="InterPro" id="IPR051254">
    <property type="entry name" value="PPP1R15"/>
</dbReference>
<feature type="compositionally biased region" description="Basic and acidic residues" evidence="17">
    <location>
        <begin position="217"/>
        <end position="228"/>
    </location>
</feature>
<evidence type="ECO:0000259" key="18">
    <source>
        <dbReference type="Pfam" id="PF10488"/>
    </source>
</evidence>
<feature type="compositionally biased region" description="Acidic residues" evidence="17">
    <location>
        <begin position="503"/>
        <end position="513"/>
    </location>
</feature>
<feature type="compositionally biased region" description="Acidic residues" evidence="17">
    <location>
        <begin position="414"/>
        <end position="433"/>
    </location>
</feature>
<gene>
    <name evidence="19" type="primary">PPP1R15A</name>
</gene>
<dbReference type="GO" id="GO:0019901">
    <property type="term" value="F:protein kinase binding"/>
    <property type="evidence" value="ECO:0007669"/>
    <property type="project" value="Ensembl"/>
</dbReference>
<feature type="region of interest" description="Disordered" evidence="17">
    <location>
        <begin position="74"/>
        <end position="518"/>
    </location>
</feature>
<dbReference type="OrthoDB" id="5976067at2759"/>
<feature type="compositionally biased region" description="Polar residues" evidence="17">
    <location>
        <begin position="229"/>
        <end position="241"/>
    </location>
</feature>
<reference evidence="19" key="2">
    <citation type="submission" date="2025-09" db="UniProtKB">
        <authorList>
            <consortium name="Ensembl"/>
        </authorList>
    </citation>
    <scope>IDENTIFICATION</scope>
</reference>
<evidence type="ECO:0000256" key="2">
    <source>
        <dbReference type="ARBA" id="ARBA00004570"/>
    </source>
</evidence>
<evidence type="ECO:0000256" key="4">
    <source>
        <dbReference type="ARBA" id="ARBA00022553"/>
    </source>
</evidence>
<keyword evidence="11" id="KW-0346">Stress response</keyword>
<evidence type="ECO:0000256" key="7">
    <source>
        <dbReference type="ARBA" id="ARBA00022787"/>
    </source>
</evidence>
<keyword evidence="9" id="KW-0832">Ubl conjugation</keyword>
<evidence type="ECO:0000256" key="9">
    <source>
        <dbReference type="ARBA" id="ARBA00022843"/>
    </source>
</evidence>
<sequence length="691" mass="75086">MAPGQVPHHSTPWREAHYSYLLSPLMGFLSRAWSRLRGPGPSEPWLVEAVTGENLVEGGLQGEVKASLAISHGPWARHPQGEAEDSGVPQENGEADLESCLDLKPSNSPPEAWGLLGSKENSEKDANSVPREQGREITDGQPLSPSLQIRALQGSDKSPGEEKAEEEGVTKFSYPSSHWEWSDVKKEAPTASTFPESSGSQLGTCVYCPEEEEDQATEEKGTENEARKTSVSPSLAGSSSRAWGYCPGERPREKGRKACEAPGKEADPEPWSSLPAQRHLLGALENQRSKNGKEEEDDSALGATEKGGAKGPSSISSTSASGRAWVCQPGENVEEEEKSDSGSAEEEGETEASSPTLPTSAFLKAWVYHPGEDTEEDEDSDWESTEEEGEAETSSPTPATSALLKAWVYRPGEDTEEEDEDSDWESTEEEGEAETSSPTPATSALLKAWVYRPGEDTEEEDECEQNEDKGEDCGAAAWGQHPSLQAQSAHLRGWLYQPGKETEEGEAEEEWGDSETSPFRVAFYLPGEKPPPPWTAPKLPLRLQRRLRLSQTLTQDPDPETPPKSRKVRFSEKVTVHFLAVWAGPAQAARRGPWEQFARDRSRFARRIAQVQEKLGPCLTPASRARAWARLGNAPSSLTPIPASTQTLSFPLISSEAPAQATPLSQAMATPPHTPSLEAPALSLNLNGRRG</sequence>
<evidence type="ECO:0000256" key="12">
    <source>
        <dbReference type="ARBA" id="ARBA00023128"/>
    </source>
</evidence>
<evidence type="ECO:0000256" key="11">
    <source>
        <dbReference type="ARBA" id="ARBA00023016"/>
    </source>
</evidence>
<feature type="compositionally biased region" description="Basic and acidic residues" evidence="17">
    <location>
        <begin position="158"/>
        <end position="169"/>
    </location>
</feature>
<dbReference type="GO" id="GO:0043558">
    <property type="term" value="P:regulation of translational initiation in response to stress"/>
    <property type="evidence" value="ECO:0007669"/>
    <property type="project" value="Ensembl"/>
</dbReference>
<dbReference type="GO" id="GO:0036490">
    <property type="term" value="P:regulation of translation in response to endoplasmic reticulum stress"/>
    <property type="evidence" value="ECO:0007669"/>
    <property type="project" value="Ensembl"/>
</dbReference>
<dbReference type="RefSeq" id="XP_015352069.1">
    <property type="nucleotide sequence ID" value="XM_015496583.2"/>
</dbReference>
<feature type="compositionally biased region" description="Polar residues" evidence="17">
    <location>
        <begin position="190"/>
        <end position="203"/>
    </location>
</feature>